<evidence type="ECO:0000313" key="1">
    <source>
        <dbReference type="EMBL" id="HGG01732.1"/>
    </source>
</evidence>
<comment type="caution">
    <text evidence="1">The sequence shown here is derived from an EMBL/GenBank/DDBJ whole genome shotgun (WGS) entry which is preliminary data.</text>
</comment>
<dbReference type="EMBL" id="DSPX01000140">
    <property type="protein sequence ID" value="HGG01732.1"/>
    <property type="molecule type" value="Genomic_DNA"/>
</dbReference>
<gene>
    <name evidence="1" type="ORF">ENR15_14035</name>
</gene>
<dbReference type="AlphaFoldDB" id="A0A7C3VHR1"/>
<organism evidence="1">
    <name type="scientific">Planktothricoides sp. SpSt-374</name>
    <dbReference type="NCBI Taxonomy" id="2282167"/>
    <lineage>
        <taxon>Bacteria</taxon>
        <taxon>Bacillati</taxon>
        <taxon>Cyanobacteriota</taxon>
        <taxon>Cyanophyceae</taxon>
        <taxon>Oscillatoriophycideae</taxon>
        <taxon>Oscillatoriales</taxon>
        <taxon>Oscillatoriaceae</taxon>
        <taxon>Planktothricoides</taxon>
    </lineage>
</organism>
<reference evidence="1" key="1">
    <citation type="journal article" date="2020" name="mSystems">
        <title>Genome- and Community-Level Interaction Insights into Carbon Utilization and Element Cycling Functions of Hydrothermarchaeota in Hydrothermal Sediment.</title>
        <authorList>
            <person name="Zhou Z."/>
            <person name="Liu Y."/>
            <person name="Xu W."/>
            <person name="Pan J."/>
            <person name="Luo Z.H."/>
            <person name="Li M."/>
        </authorList>
    </citation>
    <scope>NUCLEOTIDE SEQUENCE [LARGE SCALE GENOMIC DNA]</scope>
    <source>
        <strain evidence="1">SpSt-374</strain>
    </source>
</reference>
<name>A0A7C3VHR1_9CYAN</name>
<proteinExistence type="predicted"/>
<accession>A0A7C3VHR1</accession>
<sequence>MTLEMADVITDFVPGEDVFDLIPSLGFGDLSLVQNGADVVIQNRVTNEFLARLQGVDVPSLTQADFV</sequence>
<protein>
    <submittedName>
        <fullName evidence="1">Uncharacterized protein</fullName>
    </submittedName>
</protein>